<dbReference type="PANTHER" id="PTHR21248">
    <property type="entry name" value="CARDIOLIPIN SYNTHASE"/>
    <property type="match status" value="1"/>
</dbReference>
<dbReference type="Pfam" id="PF13091">
    <property type="entry name" value="PLDc_2"/>
    <property type="match status" value="2"/>
</dbReference>
<comment type="caution">
    <text evidence="7">The sequence shown here is derived from an EMBL/GenBank/DDBJ whole genome shotgun (WGS) entry which is preliminary data.</text>
</comment>
<feature type="domain" description="PLD phosphodiesterase" evidence="6">
    <location>
        <begin position="168"/>
        <end position="195"/>
    </location>
</feature>
<dbReference type="AlphaFoldDB" id="A0A6B0THR6"/>
<evidence type="ECO:0000313" key="7">
    <source>
        <dbReference type="EMBL" id="MXU63930.1"/>
    </source>
</evidence>
<evidence type="ECO:0000256" key="2">
    <source>
        <dbReference type="ARBA" id="ARBA00004613"/>
    </source>
</evidence>
<gene>
    <name evidence="7" type="ORF">GSH16_00625</name>
</gene>
<dbReference type="GO" id="GO:0032049">
    <property type="term" value="P:cardiolipin biosynthetic process"/>
    <property type="evidence" value="ECO:0007669"/>
    <property type="project" value="UniProtKB-ARBA"/>
</dbReference>
<dbReference type="Proteomes" id="UP000436016">
    <property type="component" value="Unassembled WGS sequence"/>
</dbReference>
<accession>A0A6B0THR6</accession>
<evidence type="ECO:0000256" key="3">
    <source>
        <dbReference type="ARBA" id="ARBA00018392"/>
    </source>
</evidence>
<dbReference type="SUPFAM" id="SSF56024">
    <property type="entry name" value="Phospholipase D/nuclease"/>
    <property type="match status" value="2"/>
</dbReference>
<organism evidence="7 8">
    <name type="scientific">Oceanomicrobium pacificus</name>
    <dbReference type="NCBI Taxonomy" id="2692916"/>
    <lineage>
        <taxon>Bacteria</taxon>
        <taxon>Pseudomonadati</taxon>
        <taxon>Pseudomonadota</taxon>
        <taxon>Alphaproteobacteria</taxon>
        <taxon>Rhodobacterales</taxon>
        <taxon>Paracoccaceae</taxon>
        <taxon>Oceanomicrobium</taxon>
    </lineage>
</organism>
<evidence type="ECO:0000313" key="8">
    <source>
        <dbReference type="Proteomes" id="UP000436016"/>
    </source>
</evidence>
<sequence>MKFFAGLLSLVAVIVAAVFIARAVYAPPSLDGRTESTALPVSEDTMLGRELARRSASQSEPSAMVPLRAGSTALATRVLLADAAEASIDAQYYIWQNDVTGILLLDALRRAAERGVRVRLLVDDNGTPDLDPYLVALNALPTMEVRLYNPFVLRQPRVLSYLFDFSRLNRRMHNKSFTVDGAITVVGGRNIGDIYFARDSKVNYFDLDVVATGAAAAEVGTDFDGYWASGSAYPVDRIVDLHPDGLAVLDARVQELAQDEDAVIFANAIRETKIVDRFLSGELPVEWVPMDLVSDDPAKGLGPVPAEDLMIGRLAEILEQPTESLDLVSAYFVPGDLLTEILVKHAANGVRVRTLTNSQDATDVLPVHGGYIQYRDALLDGGVDVRELKSDVENRRIVDQLGLLGESASSLHAKTFTMDRNRTFIGSFNFDPRSALLNSEMGFLIHSPTLAADMVDGFDADVPEAAYKVERTLKGGTVWLEQMPDGQTIVHDTEPNTTAFGRFLVRLIGWLPVTWLL</sequence>
<dbReference type="GO" id="GO:0005576">
    <property type="term" value="C:extracellular region"/>
    <property type="evidence" value="ECO:0007669"/>
    <property type="project" value="UniProtKB-SubCell"/>
</dbReference>
<dbReference type="PROSITE" id="PS50035">
    <property type="entry name" value="PLD"/>
    <property type="match status" value="2"/>
</dbReference>
<proteinExistence type="predicted"/>
<name>A0A6B0THR6_9RHOB</name>
<keyword evidence="8" id="KW-1185">Reference proteome</keyword>
<feature type="domain" description="PLD phosphodiesterase" evidence="6">
    <location>
        <begin position="407"/>
        <end position="434"/>
    </location>
</feature>
<dbReference type="PANTHER" id="PTHR21248:SF12">
    <property type="entry name" value="CARDIOLIPIN SYNTHASE C"/>
    <property type="match status" value="1"/>
</dbReference>
<dbReference type="EMBL" id="WUWG01000001">
    <property type="protein sequence ID" value="MXU63930.1"/>
    <property type="molecule type" value="Genomic_DNA"/>
</dbReference>
<dbReference type="GO" id="GO:0030572">
    <property type="term" value="F:phosphatidyltransferase activity"/>
    <property type="evidence" value="ECO:0007669"/>
    <property type="project" value="UniProtKB-ARBA"/>
</dbReference>
<keyword evidence="4" id="KW-0964">Secreted</keyword>
<protein>
    <recommendedName>
        <fullName evidence="3">Phospholipase D</fullName>
    </recommendedName>
    <alternativeName>
        <fullName evidence="5">Choline phosphatase</fullName>
    </alternativeName>
</protein>
<evidence type="ECO:0000256" key="4">
    <source>
        <dbReference type="ARBA" id="ARBA00022525"/>
    </source>
</evidence>
<dbReference type="SMART" id="SM00155">
    <property type="entry name" value="PLDc"/>
    <property type="match status" value="2"/>
</dbReference>
<reference evidence="7 8" key="1">
    <citation type="submission" date="2019-12" db="EMBL/GenBank/DDBJ databases">
        <title>Strain KN286 was isolated from seawater, which was collected from Caroline Seamount in the tropical western Pacific.</title>
        <authorList>
            <person name="Wang Q."/>
        </authorList>
    </citation>
    <scope>NUCLEOTIDE SEQUENCE [LARGE SCALE GENOMIC DNA]</scope>
    <source>
        <strain evidence="7 8">KN286</strain>
    </source>
</reference>
<dbReference type="InterPro" id="IPR025202">
    <property type="entry name" value="PLD-like_dom"/>
</dbReference>
<evidence type="ECO:0000256" key="5">
    <source>
        <dbReference type="ARBA" id="ARBA00029594"/>
    </source>
</evidence>
<dbReference type="InterPro" id="IPR001736">
    <property type="entry name" value="PLipase_D/transphosphatidylase"/>
</dbReference>
<dbReference type="CDD" id="cd09111">
    <property type="entry name" value="PLDc_ymdC_like_1"/>
    <property type="match status" value="1"/>
</dbReference>
<dbReference type="RefSeq" id="WP_160850922.1">
    <property type="nucleotide sequence ID" value="NZ_WUWG01000001.1"/>
</dbReference>
<evidence type="ECO:0000259" key="6">
    <source>
        <dbReference type="PROSITE" id="PS50035"/>
    </source>
</evidence>
<comment type="subcellular location">
    <subcellularLocation>
        <location evidence="2">Secreted</location>
    </subcellularLocation>
</comment>
<dbReference type="CDD" id="cd09113">
    <property type="entry name" value="PLDc_ymdC_like_2"/>
    <property type="match status" value="1"/>
</dbReference>
<comment type="function">
    <text evidence="1">Could be a virulence factor.</text>
</comment>
<dbReference type="Gene3D" id="3.30.870.10">
    <property type="entry name" value="Endonuclease Chain A"/>
    <property type="match status" value="2"/>
</dbReference>
<evidence type="ECO:0000256" key="1">
    <source>
        <dbReference type="ARBA" id="ARBA00003145"/>
    </source>
</evidence>